<dbReference type="EMBL" id="CP023067">
    <property type="protein sequence ID" value="ASY63626.1"/>
    <property type="molecule type" value="Genomic_DNA"/>
</dbReference>
<dbReference type="AlphaFoldDB" id="A0A249PCS1"/>
<accession>A0A249PCS1</accession>
<sequence length="46" mass="5298">MVFSELDASFVQFLPLRENSRDEPNQGNRSKHTGCEVAYRVQVRVS</sequence>
<dbReference type="Proteomes" id="UP000217211">
    <property type="component" value="Chromosome"/>
</dbReference>
<keyword evidence="2" id="KW-1185">Reference proteome</keyword>
<organism evidence="1 2">
    <name type="scientific">Sinorhizobium sojae CCBAU 05684</name>
    <dbReference type="NCBI Taxonomy" id="716928"/>
    <lineage>
        <taxon>Bacteria</taxon>
        <taxon>Pseudomonadati</taxon>
        <taxon>Pseudomonadota</taxon>
        <taxon>Alphaproteobacteria</taxon>
        <taxon>Hyphomicrobiales</taxon>
        <taxon>Rhizobiaceae</taxon>
        <taxon>Sinorhizobium/Ensifer group</taxon>
        <taxon>Sinorhizobium</taxon>
    </lineage>
</organism>
<protein>
    <submittedName>
        <fullName evidence="1">Uncharacterized protein</fullName>
    </submittedName>
</protein>
<dbReference type="KEGG" id="esj:SJ05684_c21850"/>
<reference evidence="1 2" key="1">
    <citation type="submission" date="2017-08" db="EMBL/GenBank/DDBJ databases">
        <title>Multipartite genome sequences of Sinorhizobium species nodulating soybeans.</title>
        <authorList>
            <person name="Tian C.F."/>
        </authorList>
    </citation>
    <scope>NUCLEOTIDE SEQUENCE [LARGE SCALE GENOMIC DNA]</scope>
    <source>
        <strain evidence="1 2">CCBAU 05684</strain>
    </source>
</reference>
<gene>
    <name evidence="1" type="ORF">SJ05684_c21850</name>
</gene>
<evidence type="ECO:0000313" key="1">
    <source>
        <dbReference type="EMBL" id="ASY63626.1"/>
    </source>
</evidence>
<evidence type="ECO:0000313" key="2">
    <source>
        <dbReference type="Proteomes" id="UP000217211"/>
    </source>
</evidence>
<proteinExistence type="predicted"/>
<name>A0A249PCS1_9HYPH</name>